<dbReference type="AlphaFoldDB" id="W7BN77"/>
<keyword evidence="2" id="KW-0813">Transport</keyword>
<dbReference type="SUPFAM" id="SSF53062">
    <property type="entry name" value="PTS system fructose IIA component-like"/>
    <property type="match status" value="1"/>
</dbReference>
<dbReference type="GO" id="GO:0016020">
    <property type="term" value="C:membrane"/>
    <property type="evidence" value="ECO:0007669"/>
    <property type="project" value="InterPro"/>
</dbReference>
<comment type="caution">
    <text evidence="9">The sequence shown here is derived from an EMBL/GenBank/DDBJ whole genome shotgun (WGS) entry which is preliminary data.</text>
</comment>
<accession>W7BN77</accession>
<dbReference type="GO" id="GO:0016301">
    <property type="term" value="F:kinase activity"/>
    <property type="evidence" value="ECO:0007669"/>
    <property type="project" value="UniProtKB-KW"/>
</dbReference>
<dbReference type="OrthoDB" id="9799827at2"/>
<dbReference type="InterPro" id="IPR036662">
    <property type="entry name" value="PTS_EIIA_man-typ_sf"/>
</dbReference>
<keyword evidence="4" id="KW-0762">Sugar transport</keyword>
<comment type="subcellular location">
    <subcellularLocation>
        <location evidence="1">Cytoplasm</location>
    </subcellularLocation>
</comment>
<dbReference type="RefSeq" id="WP_036070697.1">
    <property type="nucleotide sequence ID" value="NZ_AOCG01000002.1"/>
</dbReference>
<dbReference type="EMBL" id="AOCG01000002">
    <property type="protein sequence ID" value="EUJ21493.1"/>
    <property type="molecule type" value="Genomic_DNA"/>
</dbReference>
<evidence type="ECO:0000256" key="4">
    <source>
        <dbReference type="ARBA" id="ARBA00022597"/>
    </source>
</evidence>
<feature type="domain" description="PTS EIIA type-4" evidence="8">
    <location>
        <begin position="1"/>
        <end position="124"/>
    </location>
</feature>
<dbReference type="GO" id="GO:0009401">
    <property type="term" value="P:phosphoenolpyruvate-dependent sugar phosphotransferase system"/>
    <property type="evidence" value="ECO:0007669"/>
    <property type="project" value="UniProtKB-KW"/>
</dbReference>
<dbReference type="Gene3D" id="3.40.50.510">
    <property type="entry name" value="Phosphotransferase system, mannose-type IIA component"/>
    <property type="match status" value="1"/>
</dbReference>
<sequence>MKAVFVCMHGNAARELIQSAEMICGEQENVGYTFFDVGETPEDLAVKMEHEVAKLNVDEGILFLTDLKGGTPFNVLVRNLDKFMQAELLTGANIPMLLEALISRHLFSLTDLANQVLETGKTGIYRYEAPKEFEDDDF</sequence>
<proteinExistence type="predicted"/>
<dbReference type="PROSITE" id="PS51096">
    <property type="entry name" value="PTS_EIIA_TYPE_4"/>
    <property type="match status" value="1"/>
</dbReference>
<dbReference type="InterPro" id="IPR033887">
    <property type="entry name" value="PTS_IIA_man"/>
</dbReference>
<dbReference type="PANTHER" id="PTHR33799:SF1">
    <property type="entry name" value="PTS SYSTEM MANNOSE-SPECIFIC EIIAB COMPONENT-RELATED"/>
    <property type="match status" value="1"/>
</dbReference>
<evidence type="ECO:0000256" key="6">
    <source>
        <dbReference type="ARBA" id="ARBA00022683"/>
    </source>
</evidence>
<protein>
    <submittedName>
        <fullName evidence="9">PTS system mannose-specific transporter subunits IIA</fullName>
    </submittedName>
</protein>
<evidence type="ECO:0000259" key="8">
    <source>
        <dbReference type="PROSITE" id="PS51096"/>
    </source>
</evidence>
<dbReference type="GO" id="GO:0005737">
    <property type="term" value="C:cytoplasm"/>
    <property type="evidence" value="ECO:0007669"/>
    <property type="project" value="UniProtKB-SubCell"/>
</dbReference>
<keyword evidence="7" id="KW-0418">Kinase</keyword>
<evidence type="ECO:0000256" key="3">
    <source>
        <dbReference type="ARBA" id="ARBA00022490"/>
    </source>
</evidence>
<dbReference type="Pfam" id="PF03610">
    <property type="entry name" value="EIIA-man"/>
    <property type="match status" value="1"/>
</dbReference>
<dbReference type="Proteomes" id="UP000019246">
    <property type="component" value="Unassembled WGS sequence"/>
</dbReference>
<keyword evidence="6" id="KW-0598">Phosphotransferase system</keyword>
<keyword evidence="5" id="KW-0808">Transferase</keyword>
<gene>
    <name evidence="9" type="ORF">MAQA_02112</name>
</gene>
<dbReference type="InterPro" id="IPR051471">
    <property type="entry name" value="Bacterial_PTS_sugar_comp"/>
</dbReference>
<evidence type="ECO:0000256" key="7">
    <source>
        <dbReference type="ARBA" id="ARBA00022777"/>
    </source>
</evidence>
<keyword evidence="3" id="KW-0963">Cytoplasm</keyword>
<dbReference type="InterPro" id="IPR004701">
    <property type="entry name" value="PTS_EIIA_man-typ"/>
</dbReference>
<dbReference type="PATRIC" id="fig|1265818.5.peg.429"/>
<evidence type="ECO:0000256" key="5">
    <source>
        <dbReference type="ARBA" id="ARBA00022679"/>
    </source>
</evidence>
<organism evidence="9 10">
    <name type="scientific">Listeria aquatica FSL S10-1188</name>
    <dbReference type="NCBI Taxonomy" id="1265818"/>
    <lineage>
        <taxon>Bacteria</taxon>
        <taxon>Bacillati</taxon>
        <taxon>Bacillota</taxon>
        <taxon>Bacilli</taxon>
        <taxon>Bacillales</taxon>
        <taxon>Listeriaceae</taxon>
        <taxon>Listeria</taxon>
    </lineage>
</organism>
<evidence type="ECO:0000256" key="1">
    <source>
        <dbReference type="ARBA" id="ARBA00004496"/>
    </source>
</evidence>
<dbReference type="CDD" id="cd00006">
    <property type="entry name" value="PTS_IIA_man"/>
    <property type="match status" value="1"/>
</dbReference>
<dbReference type="PANTHER" id="PTHR33799">
    <property type="entry name" value="PTS PERMEASE-RELATED-RELATED"/>
    <property type="match status" value="1"/>
</dbReference>
<name>W7BN77_9LIST</name>
<evidence type="ECO:0000256" key="2">
    <source>
        <dbReference type="ARBA" id="ARBA00022448"/>
    </source>
</evidence>
<reference evidence="9 10" key="1">
    <citation type="journal article" date="2014" name="Int. J. Syst. Evol. Microbiol.">
        <title>Listeria floridensis sp. nov., Listeria aquatica sp. nov., Listeria cornellensis sp. nov., Listeria riparia sp. nov. and Listeria grandensis sp. nov., from agricultural and natural environments.</title>
        <authorList>
            <person name="den Bakker H.C."/>
            <person name="Warchocki S."/>
            <person name="Wright E.M."/>
            <person name="Allred A.F."/>
            <person name="Ahlstrom C."/>
            <person name="Manuel C.S."/>
            <person name="Stasiewicz M.J."/>
            <person name="Burrell A."/>
            <person name="Roof S."/>
            <person name="Strawn L."/>
            <person name="Fortes E.D."/>
            <person name="Nightingale K.K."/>
            <person name="Kephart D."/>
            <person name="Wiedmann M."/>
        </authorList>
    </citation>
    <scope>NUCLEOTIDE SEQUENCE [LARGE SCALE GENOMIC DNA]</scope>
    <source>
        <strain evidence="9 10">FSL S10-1188</strain>
    </source>
</reference>
<evidence type="ECO:0000313" key="9">
    <source>
        <dbReference type="EMBL" id="EUJ21493.1"/>
    </source>
</evidence>
<keyword evidence="10" id="KW-1185">Reference proteome</keyword>
<evidence type="ECO:0000313" key="10">
    <source>
        <dbReference type="Proteomes" id="UP000019246"/>
    </source>
</evidence>
<dbReference type="STRING" id="1265818.MAQA_02112"/>